<dbReference type="Proteomes" id="UP000242818">
    <property type="component" value="Unassembled WGS sequence"/>
</dbReference>
<proteinExistence type="predicted"/>
<gene>
    <name evidence="2" type="ORF">GA0116948_10161</name>
</gene>
<protein>
    <submittedName>
        <fullName evidence="2">Uncharacterized protein</fullName>
    </submittedName>
</protein>
<sequence length="64" mass="6970">MTTAAYDIVKKELLKKKAQVKASPAAAKKVLVESGLWNLLKDDTTVKPPKSRDASQVPPTKKHA</sequence>
<feature type="region of interest" description="Disordered" evidence="1">
    <location>
        <begin position="42"/>
        <end position="64"/>
    </location>
</feature>
<dbReference type="AlphaFoldDB" id="A0A1C3YR80"/>
<evidence type="ECO:0000313" key="3">
    <source>
        <dbReference type="Proteomes" id="UP000242818"/>
    </source>
</evidence>
<evidence type="ECO:0000256" key="1">
    <source>
        <dbReference type="SAM" id="MobiDB-lite"/>
    </source>
</evidence>
<accession>A0A1C3YR80</accession>
<dbReference type="RefSeq" id="WP_089707837.1">
    <property type="nucleotide sequence ID" value="NZ_FMAR01000001.1"/>
</dbReference>
<reference evidence="2 3" key="1">
    <citation type="submission" date="2016-08" db="EMBL/GenBank/DDBJ databases">
        <authorList>
            <person name="Seilhamer J.J."/>
        </authorList>
    </citation>
    <scope>NUCLEOTIDE SEQUENCE [LARGE SCALE GENOMIC DNA]</scope>
    <source>
        <strain evidence="2 3">A37T2</strain>
    </source>
</reference>
<organism evidence="2 3">
    <name type="scientific">Chitinophaga costaii</name>
    <dbReference type="NCBI Taxonomy" id="1335309"/>
    <lineage>
        <taxon>Bacteria</taxon>
        <taxon>Pseudomonadati</taxon>
        <taxon>Bacteroidota</taxon>
        <taxon>Chitinophagia</taxon>
        <taxon>Chitinophagales</taxon>
        <taxon>Chitinophagaceae</taxon>
        <taxon>Chitinophaga</taxon>
    </lineage>
</organism>
<keyword evidence="3" id="KW-1185">Reference proteome</keyword>
<feature type="compositionally biased region" description="Basic and acidic residues" evidence="1">
    <location>
        <begin position="42"/>
        <end position="53"/>
    </location>
</feature>
<name>A0A1C3YR80_9BACT</name>
<dbReference type="EMBL" id="FMAR01000001">
    <property type="protein sequence ID" value="SCB72597.1"/>
    <property type="molecule type" value="Genomic_DNA"/>
</dbReference>
<evidence type="ECO:0000313" key="2">
    <source>
        <dbReference type="EMBL" id="SCB72597.1"/>
    </source>
</evidence>